<dbReference type="PANTHER" id="PTHR24300">
    <property type="entry name" value="CYTOCHROME P450 508A4-RELATED"/>
    <property type="match status" value="1"/>
</dbReference>
<comment type="cofactor">
    <cofactor evidence="1">
        <name>heme</name>
        <dbReference type="ChEBI" id="CHEBI:30413"/>
    </cofactor>
</comment>
<dbReference type="GO" id="GO:0020037">
    <property type="term" value="F:heme binding"/>
    <property type="evidence" value="ECO:0007669"/>
    <property type="project" value="InterPro"/>
</dbReference>
<evidence type="ECO:0000313" key="6">
    <source>
        <dbReference type="Proteomes" id="UP000031515"/>
    </source>
</evidence>
<dbReference type="SUPFAM" id="SSF48264">
    <property type="entry name" value="Cytochrome P450"/>
    <property type="match status" value="1"/>
</dbReference>
<keyword evidence="4" id="KW-0408">Iron</keyword>
<accession>A0A093BGE8</accession>
<dbReference type="AlphaFoldDB" id="A0A093BGE8"/>
<dbReference type="PRINTS" id="PR00463">
    <property type="entry name" value="EP450I"/>
</dbReference>
<evidence type="ECO:0000256" key="1">
    <source>
        <dbReference type="ARBA" id="ARBA00001971"/>
    </source>
</evidence>
<evidence type="ECO:0000256" key="2">
    <source>
        <dbReference type="ARBA" id="ARBA00010617"/>
    </source>
</evidence>
<protein>
    <submittedName>
        <fullName evidence="5">Cytochrome P450 2J2</fullName>
    </submittedName>
</protein>
<dbReference type="InterPro" id="IPR002401">
    <property type="entry name" value="Cyt_P450_E_grp-I"/>
</dbReference>
<dbReference type="GO" id="GO:0006082">
    <property type="term" value="P:organic acid metabolic process"/>
    <property type="evidence" value="ECO:0007669"/>
    <property type="project" value="TreeGrafter"/>
</dbReference>
<comment type="similarity">
    <text evidence="2">Belongs to the cytochrome P450 family.</text>
</comment>
<dbReference type="GO" id="GO:0016712">
    <property type="term" value="F:oxidoreductase activity, acting on paired donors, with incorporation or reduction of molecular oxygen, reduced flavin or flavoprotein as one donor, and incorporation of one atom of oxygen"/>
    <property type="evidence" value="ECO:0007669"/>
    <property type="project" value="TreeGrafter"/>
</dbReference>
<proteinExistence type="inferred from homology"/>
<reference evidence="5 6" key="2">
    <citation type="journal article" date="2014" name="Science">
        <title>Comparative genomics reveals insights into avian genome evolution and adaptation.</title>
        <authorList>
            <consortium name="Avian Genome Consortium"/>
            <person name="Zhang G."/>
            <person name="Li C."/>
            <person name="Li Q."/>
            <person name="Li B."/>
            <person name="Larkin D.M."/>
            <person name="Lee C."/>
            <person name="Storz J.F."/>
            <person name="Antunes A."/>
            <person name="Greenwold M.J."/>
            <person name="Meredith R.W."/>
            <person name="Odeen A."/>
            <person name="Cui J."/>
            <person name="Zhou Q."/>
            <person name="Xu L."/>
            <person name="Pan H."/>
            <person name="Wang Z."/>
            <person name="Jin L."/>
            <person name="Zhang P."/>
            <person name="Hu H."/>
            <person name="Yang W."/>
            <person name="Hu J."/>
            <person name="Xiao J."/>
            <person name="Yang Z."/>
            <person name="Liu Y."/>
            <person name="Xie Q."/>
            <person name="Yu H."/>
            <person name="Lian J."/>
            <person name="Wen P."/>
            <person name="Zhang F."/>
            <person name="Li H."/>
            <person name="Zeng Y."/>
            <person name="Xiong Z."/>
            <person name="Liu S."/>
            <person name="Zhou L."/>
            <person name="Huang Z."/>
            <person name="An N."/>
            <person name="Wang J."/>
            <person name="Zheng Q."/>
            <person name="Xiong Y."/>
            <person name="Wang G."/>
            <person name="Wang B."/>
            <person name="Wang J."/>
            <person name="Fan Y."/>
            <person name="da Fonseca R.R."/>
            <person name="Alfaro-Nunez A."/>
            <person name="Schubert M."/>
            <person name="Orlando L."/>
            <person name="Mourier T."/>
            <person name="Howard J.T."/>
            <person name="Ganapathy G."/>
            <person name="Pfenning A."/>
            <person name="Whitney O."/>
            <person name="Rivas M.V."/>
            <person name="Hara E."/>
            <person name="Smith J."/>
            <person name="Farre M."/>
            <person name="Narayan J."/>
            <person name="Slavov G."/>
            <person name="Romanov M.N."/>
            <person name="Borges R."/>
            <person name="Machado J.P."/>
            <person name="Khan I."/>
            <person name="Springer M.S."/>
            <person name="Gatesy J."/>
            <person name="Hoffmann F.G."/>
            <person name="Opazo J.C."/>
            <person name="Hastad O."/>
            <person name="Sawyer R.H."/>
            <person name="Kim H."/>
            <person name="Kim K.W."/>
            <person name="Kim H.J."/>
            <person name="Cho S."/>
            <person name="Li N."/>
            <person name="Huang Y."/>
            <person name="Bruford M.W."/>
            <person name="Zhan X."/>
            <person name="Dixon A."/>
            <person name="Bertelsen M.F."/>
            <person name="Derryberry E."/>
            <person name="Warren W."/>
            <person name="Wilson R.K."/>
            <person name="Li S."/>
            <person name="Ray D.A."/>
            <person name="Green R.E."/>
            <person name="O'Brien S.J."/>
            <person name="Griffin D."/>
            <person name="Johnson W.E."/>
            <person name="Haussler D."/>
            <person name="Ryder O.A."/>
            <person name="Willerslev E."/>
            <person name="Graves G.R."/>
            <person name="Alstrom P."/>
            <person name="Fjeldsa J."/>
            <person name="Mindell D.P."/>
            <person name="Edwards S.V."/>
            <person name="Braun E.L."/>
            <person name="Rahbek C."/>
            <person name="Burt D.W."/>
            <person name="Houde P."/>
            <person name="Zhang Y."/>
            <person name="Yang H."/>
            <person name="Wang J."/>
            <person name="Jarvis E.D."/>
            <person name="Gilbert M.T."/>
            <person name="Wang J."/>
        </authorList>
    </citation>
    <scope>NUCLEOTIDE SEQUENCE [LARGE SCALE GENOMIC DNA]</scope>
    <source>
        <strain evidence="5">M959</strain>
    </source>
</reference>
<dbReference type="GO" id="GO:0005506">
    <property type="term" value="F:iron ion binding"/>
    <property type="evidence" value="ECO:0007669"/>
    <property type="project" value="InterPro"/>
</dbReference>
<dbReference type="EMBL" id="AVOS01079012">
    <property type="protein sequence ID" value="KFU83462.1"/>
    <property type="molecule type" value="Genomic_DNA"/>
</dbReference>
<dbReference type="GO" id="GO:0006805">
    <property type="term" value="P:xenobiotic metabolic process"/>
    <property type="evidence" value="ECO:0007669"/>
    <property type="project" value="TreeGrafter"/>
</dbReference>
<comment type="caution">
    <text evidence="5">The sequence shown here is derived from an EMBL/GenBank/DDBJ whole genome shotgun (WGS) entry which is preliminary data.</text>
</comment>
<name>A0A093BGE8_CHAPE</name>
<keyword evidence="6" id="KW-1185">Reference proteome</keyword>
<feature type="non-terminal residue" evidence="5">
    <location>
        <position position="41"/>
    </location>
</feature>
<evidence type="ECO:0000256" key="4">
    <source>
        <dbReference type="ARBA" id="ARBA00023004"/>
    </source>
</evidence>
<keyword evidence="3" id="KW-0479">Metal-binding</keyword>
<dbReference type="PANTHER" id="PTHR24300:SF177">
    <property type="entry name" value="CYTOCHROME P450 2J2"/>
    <property type="match status" value="1"/>
</dbReference>
<evidence type="ECO:0000256" key="3">
    <source>
        <dbReference type="ARBA" id="ARBA00022723"/>
    </source>
</evidence>
<dbReference type="Pfam" id="PF00067">
    <property type="entry name" value="p450"/>
    <property type="match status" value="1"/>
</dbReference>
<dbReference type="Proteomes" id="UP000031515">
    <property type="component" value="Unassembled WGS sequence"/>
</dbReference>
<dbReference type="Gene3D" id="1.10.630.10">
    <property type="entry name" value="Cytochrome P450"/>
    <property type="match status" value="1"/>
</dbReference>
<dbReference type="GO" id="GO:0005737">
    <property type="term" value="C:cytoplasm"/>
    <property type="evidence" value="ECO:0007669"/>
    <property type="project" value="TreeGrafter"/>
</dbReference>
<sequence>SGFHKDNLRLVTLDLFVAGSETTSATLRWAFLYMVLHPEIQ</sequence>
<dbReference type="InterPro" id="IPR050182">
    <property type="entry name" value="Cytochrome_P450_fam2"/>
</dbReference>
<organism evidence="5 6">
    <name type="scientific">Chaetura pelagica</name>
    <name type="common">Chimney swift</name>
    <name type="synonym">Hirundo pelagica</name>
    <dbReference type="NCBI Taxonomy" id="8897"/>
    <lineage>
        <taxon>Eukaryota</taxon>
        <taxon>Metazoa</taxon>
        <taxon>Chordata</taxon>
        <taxon>Craniata</taxon>
        <taxon>Vertebrata</taxon>
        <taxon>Euteleostomi</taxon>
        <taxon>Archelosauria</taxon>
        <taxon>Archosauria</taxon>
        <taxon>Dinosauria</taxon>
        <taxon>Saurischia</taxon>
        <taxon>Theropoda</taxon>
        <taxon>Coelurosauria</taxon>
        <taxon>Aves</taxon>
        <taxon>Neognathae</taxon>
        <taxon>Neoaves</taxon>
        <taxon>Strisores</taxon>
        <taxon>Apodiformes</taxon>
        <taxon>Apodidae</taxon>
        <taxon>Apodinae</taxon>
        <taxon>Chaetura</taxon>
    </lineage>
</organism>
<dbReference type="InterPro" id="IPR036396">
    <property type="entry name" value="Cyt_P450_sf"/>
</dbReference>
<gene>
    <name evidence="5" type="ORF">M959_00078</name>
</gene>
<reference evidence="6" key="1">
    <citation type="submission" date="2013-08" db="EMBL/GenBank/DDBJ databases">
        <title>Genome evolution of avian class.</title>
        <authorList>
            <person name="Zhang G."/>
            <person name="Li C."/>
        </authorList>
    </citation>
    <scope>NUCLEOTIDE SEQUENCE [LARGE SCALE GENOMIC DNA]</scope>
</reference>
<evidence type="ECO:0000313" key="5">
    <source>
        <dbReference type="EMBL" id="KFU83462.1"/>
    </source>
</evidence>
<feature type="non-terminal residue" evidence="5">
    <location>
        <position position="1"/>
    </location>
</feature>
<dbReference type="InterPro" id="IPR001128">
    <property type="entry name" value="Cyt_P450"/>
</dbReference>